<accession>A0A7S2K246</accession>
<sequence length="187" mass="21624">MARPPSLPTNPEERHAARLRRGLPHISEQRSIVPPHPRHGGSRGYTEEFREQELRRFENREPITVSLATIYRWRRNGIERRIQTGNHRAGLLTGEYQFLLSICKLMFPVASIRQIRVFIATFASTPIIFSTSSISRALTRMGYTRKKHSTLAYQACTPENRAMCQVFFSAVFLTLHYMLVQPSHRST</sequence>
<reference evidence="2" key="1">
    <citation type="submission" date="2021-01" db="EMBL/GenBank/DDBJ databases">
        <authorList>
            <person name="Corre E."/>
            <person name="Pelletier E."/>
            <person name="Niang G."/>
            <person name="Scheremetjew M."/>
            <person name="Finn R."/>
            <person name="Kale V."/>
            <person name="Holt S."/>
            <person name="Cochrane G."/>
            <person name="Meng A."/>
            <person name="Brown T."/>
            <person name="Cohen L."/>
        </authorList>
    </citation>
    <scope>NUCLEOTIDE SEQUENCE</scope>
    <source>
        <strain evidence="2">B650</strain>
    </source>
</reference>
<dbReference type="EMBL" id="HBGY01005932">
    <property type="protein sequence ID" value="CAD9562702.1"/>
    <property type="molecule type" value="Transcribed_RNA"/>
</dbReference>
<proteinExistence type="predicted"/>
<protein>
    <submittedName>
        <fullName evidence="2">Uncharacterized protein</fullName>
    </submittedName>
</protein>
<evidence type="ECO:0000256" key="1">
    <source>
        <dbReference type="SAM" id="MobiDB-lite"/>
    </source>
</evidence>
<dbReference type="AlphaFoldDB" id="A0A7S2K246"/>
<name>A0A7S2K246_9STRA</name>
<evidence type="ECO:0000313" key="2">
    <source>
        <dbReference type="EMBL" id="CAD9562702.1"/>
    </source>
</evidence>
<gene>
    <name evidence="2" type="ORF">LDAN0321_LOCUS3644</name>
</gene>
<organism evidence="2">
    <name type="scientific">Leptocylindrus danicus</name>
    <dbReference type="NCBI Taxonomy" id="163516"/>
    <lineage>
        <taxon>Eukaryota</taxon>
        <taxon>Sar</taxon>
        <taxon>Stramenopiles</taxon>
        <taxon>Ochrophyta</taxon>
        <taxon>Bacillariophyta</taxon>
        <taxon>Coscinodiscophyceae</taxon>
        <taxon>Chaetocerotophycidae</taxon>
        <taxon>Leptocylindrales</taxon>
        <taxon>Leptocylindraceae</taxon>
        <taxon>Leptocylindrus</taxon>
    </lineage>
</organism>
<feature type="region of interest" description="Disordered" evidence="1">
    <location>
        <begin position="1"/>
        <end position="46"/>
    </location>
</feature>